<dbReference type="InterPro" id="IPR029057">
    <property type="entry name" value="PRTase-like"/>
</dbReference>
<name>A0A388TL77_9BACT</name>
<proteinExistence type="inferred from homology"/>
<dbReference type="Pfam" id="PF00156">
    <property type="entry name" value="Pribosyltran"/>
    <property type="match status" value="1"/>
</dbReference>
<reference evidence="3 4" key="1">
    <citation type="journal article" date="2019" name="ISME J.">
        <title>Genome analyses of uncultured TG2/ZB3 bacteria in 'Margulisbacteria' specifically attached to ectosymbiotic spirochetes of protists in the termite gut.</title>
        <authorList>
            <person name="Utami Y.D."/>
            <person name="Kuwahara H."/>
            <person name="Igai K."/>
            <person name="Murakami T."/>
            <person name="Sugaya K."/>
            <person name="Morikawa T."/>
            <person name="Nagura Y."/>
            <person name="Yuki M."/>
            <person name="Deevong P."/>
            <person name="Inoue T."/>
            <person name="Kihara K."/>
            <person name="Lo N."/>
            <person name="Yamada A."/>
            <person name="Ohkuma M."/>
            <person name="Hongoh Y."/>
        </authorList>
    </citation>
    <scope>NUCLEOTIDE SEQUENCE [LARGE SCALE GENOMIC DNA]</scope>
    <source>
        <strain evidence="3">RsDinE6-01</strain>
    </source>
</reference>
<evidence type="ECO:0000313" key="3">
    <source>
        <dbReference type="EMBL" id="GBR77591.1"/>
    </source>
</evidence>
<dbReference type="Gene3D" id="3.40.50.2020">
    <property type="match status" value="1"/>
</dbReference>
<evidence type="ECO:0000256" key="1">
    <source>
        <dbReference type="ARBA" id="ARBA00008007"/>
    </source>
</evidence>
<comment type="similarity">
    <text evidence="1">Belongs to the ComF/GntX family.</text>
</comment>
<sequence length="197" mass="22374">MLKQILQILFPAPEHGNLTVCLESAQLKIRYPYCGVFEYDDNAKKIVAAVKYHKNRELIPFIQQEFLKHAPAKKADLLIPVPLNPLRYQERGFNQAEEFVRTYAALHGIALRSDIVYRGRNTTKLAALSPDARQKETADIFQVWENKQKELAGKRIIIADDIITTGSTVKNLADVLAKYAPESIEILGVFRPTTIRL</sequence>
<dbReference type="AlphaFoldDB" id="A0A388TL77"/>
<dbReference type="PANTHER" id="PTHR47505:SF1">
    <property type="entry name" value="DNA UTILIZATION PROTEIN YHGH"/>
    <property type="match status" value="1"/>
</dbReference>
<evidence type="ECO:0000259" key="2">
    <source>
        <dbReference type="Pfam" id="PF00156"/>
    </source>
</evidence>
<dbReference type="PANTHER" id="PTHR47505">
    <property type="entry name" value="DNA UTILIZATION PROTEIN YHGH"/>
    <property type="match status" value="1"/>
</dbReference>
<dbReference type="InterPro" id="IPR000836">
    <property type="entry name" value="PRTase_dom"/>
</dbReference>
<dbReference type="InterPro" id="IPR051910">
    <property type="entry name" value="ComF/GntX_DNA_util-trans"/>
</dbReference>
<gene>
    <name evidence="3" type="ORF">RDn1_250</name>
</gene>
<keyword evidence="4" id="KW-1185">Reference proteome</keyword>
<dbReference type="Proteomes" id="UP000282196">
    <property type="component" value="Unassembled WGS sequence"/>
</dbReference>
<organism evidence="3 4">
    <name type="scientific">Candidatus Termititenax dinenymphae</name>
    <dbReference type="NCBI Taxonomy" id="2218523"/>
    <lineage>
        <taxon>Bacteria</taxon>
        <taxon>Bacillati</taxon>
        <taxon>Candidatus Margulisiibacteriota</taxon>
        <taxon>Candidatus Termititenacia</taxon>
        <taxon>Candidatus Termititenacales</taxon>
        <taxon>Candidatus Termititenacaceae</taxon>
        <taxon>Candidatus Termititenax</taxon>
    </lineage>
</organism>
<evidence type="ECO:0000313" key="4">
    <source>
        <dbReference type="Proteomes" id="UP000282196"/>
    </source>
</evidence>
<feature type="domain" description="Phosphoribosyltransferase" evidence="2">
    <location>
        <begin position="135"/>
        <end position="187"/>
    </location>
</feature>
<accession>A0A388TL77</accession>
<protein>
    <recommendedName>
        <fullName evidence="2">Phosphoribosyltransferase domain-containing protein</fullName>
    </recommendedName>
</protein>
<comment type="caution">
    <text evidence="3">The sequence shown here is derived from an EMBL/GenBank/DDBJ whole genome shotgun (WGS) entry which is preliminary data.</text>
</comment>
<dbReference type="SUPFAM" id="SSF53271">
    <property type="entry name" value="PRTase-like"/>
    <property type="match status" value="1"/>
</dbReference>
<dbReference type="EMBL" id="BGZP01000006">
    <property type="protein sequence ID" value="GBR77591.1"/>
    <property type="molecule type" value="Genomic_DNA"/>
</dbReference>